<dbReference type="AlphaFoldDB" id="A0A9P5SIH8"/>
<evidence type="ECO:0000313" key="13">
    <source>
        <dbReference type="EMBL" id="KAF9330599.1"/>
    </source>
</evidence>
<evidence type="ECO:0000259" key="12">
    <source>
        <dbReference type="Pfam" id="PF13691"/>
    </source>
</evidence>
<protein>
    <recommendedName>
        <fullName evidence="4">ribonuclease Z</fullName>
        <ecNumber evidence="4">3.1.26.11</ecNumber>
    </recommendedName>
</protein>
<dbReference type="Proteomes" id="UP000696485">
    <property type="component" value="Unassembled WGS sequence"/>
</dbReference>
<keyword evidence="14" id="KW-1185">Reference proteome</keyword>
<evidence type="ECO:0000256" key="11">
    <source>
        <dbReference type="SAM" id="MobiDB-lite"/>
    </source>
</evidence>
<dbReference type="PANTHER" id="PTHR12553:SF49">
    <property type="entry name" value="ZINC PHOSPHODIESTERASE ELAC PROTEIN 2"/>
    <property type="match status" value="1"/>
</dbReference>
<feature type="region of interest" description="Disordered" evidence="11">
    <location>
        <begin position="224"/>
        <end position="282"/>
    </location>
</feature>
<feature type="region of interest" description="Disordered" evidence="11">
    <location>
        <begin position="848"/>
        <end position="872"/>
    </location>
</feature>
<dbReference type="GO" id="GO:0005739">
    <property type="term" value="C:mitochondrion"/>
    <property type="evidence" value="ECO:0007669"/>
    <property type="project" value="TreeGrafter"/>
</dbReference>
<dbReference type="InterPro" id="IPR036866">
    <property type="entry name" value="RibonucZ/Hydroxyglut_hydro"/>
</dbReference>
<feature type="compositionally biased region" description="Polar residues" evidence="11">
    <location>
        <begin position="247"/>
        <end position="262"/>
    </location>
</feature>
<dbReference type="Pfam" id="PF23023">
    <property type="entry name" value="Anti-Pycsar_Apyc1"/>
    <property type="match status" value="1"/>
</dbReference>
<evidence type="ECO:0000256" key="7">
    <source>
        <dbReference type="ARBA" id="ARBA00022723"/>
    </source>
</evidence>
<keyword evidence="9" id="KW-0378">Hydrolase</keyword>
<comment type="catalytic activity">
    <reaction evidence="1">
        <text>Endonucleolytic cleavage of RNA, removing extra 3' nucleotides from tRNA precursor, generating 3' termini of tRNAs. A 3'-hydroxy group is left at the tRNA terminus and a 5'-phosphoryl group is left at the trailer molecule.</text>
        <dbReference type="EC" id="3.1.26.11"/>
    </reaction>
</comment>
<dbReference type="GO" id="GO:0046872">
    <property type="term" value="F:metal ion binding"/>
    <property type="evidence" value="ECO:0007669"/>
    <property type="project" value="UniProtKB-KW"/>
</dbReference>
<feature type="domain" description="tRNase Z endonuclease" evidence="12">
    <location>
        <begin position="6"/>
        <end position="65"/>
    </location>
</feature>
<keyword evidence="8" id="KW-0255">Endonuclease</keyword>
<accession>A0A9P5SIH8</accession>
<comment type="caution">
    <text evidence="13">The sequence shown here is derived from an EMBL/GenBank/DDBJ whole genome shotgun (WGS) entry which is preliminary data.</text>
</comment>
<dbReference type="CDD" id="cd07718">
    <property type="entry name" value="RNaseZ_ELAC1_ELAC2-C-term-like_MBL-fold"/>
    <property type="match status" value="1"/>
</dbReference>
<evidence type="ECO:0000256" key="10">
    <source>
        <dbReference type="ARBA" id="ARBA00022833"/>
    </source>
</evidence>
<keyword evidence="6" id="KW-0540">Nuclease</keyword>
<dbReference type="InterPro" id="IPR027794">
    <property type="entry name" value="tRNase_Z_dom"/>
</dbReference>
<dbReference type="Pfam" id="PF13691">
    <property type="entry name" value="Lactamase_B_4"/>
    <property type="match status" value="1"/>
</dbReference>
<evidence type="ECO:0000256" key="3">
    <source>
        <dbReference type="ARBA" id="ARBA00007823"/>
    </source>
</evidence>
<keyword evidence="7" id="KW-0479">Metal-binding</keyword>
<dbReference type="EMBL" id="JAAAUY010000384">
    <property type="protein sequence ID" value="KAF9330599.1"/>
    <property type="molecule type" value="Genomic_DNA"/>
</dbReference>
<comment type="similarity">
    <text evidence="3">Belongs to the RNase Z family.</text>
</comment>
<keyword evidence="10" id="KW-0862">Zinc</keyword>
<reference evidence="13" key="1">
    <citation type="journal article" date="2020" name="Fungal Divers.">
        <title>Resolving the Mortierellaceae phylogeny through synthesis of multi-gene phylogenetics and phylogenomics.</title>
        <authorList>
            <person name="Vandepol N."/>
            <person name="Liber J."/>
            <person name="Desiro A."/>
            <person name="Na H."/>
            <person name="Kennedy M."/>
            <person name="Barry K."/>
            <person name="Grigoriev I.V."/>
            <person name="Miller A.N."/>
            <person name="O'Donnell K."/>
            <person name="Stajich J.E."/>
            <person name="Bonito G."/>
        </authorList>
    </citation>
    <scope>NUCLEOTIDE SEQUENCE</scope>
    <source>
        <strain evidence="13">NVP1</strain>
    </source>
</reference>
<evidence type="ECO:0000256" key="5">
    <source>
        <dbReference type="ARBA" id="ARBA00022694"/>
    </source>
</evidence>
<gene>
    <name evidence="13" type="ORF">BG006_006436</name>
</gene>
<evidence type="ECO:0000313" key="14">
    <source>
        <dbReference type="Proteomes" id="UP000696485"/>
    </source>
</evidence>
<dbReference type="Gene3D" id="3.60.15.10">
    <property type="entry name" value="Ribonuclease Z/Hydroxyacylglutathione hydrolase-like"/>
    <property type="match status" value="2"/>
</dbReference>
<evidence type="ECO:0000256" key="1">
    <source>
        <dbReference type="ARBA" id="ARBA00000402"/>
    </source>
</evidence>
<evidence type="ECO:0000256" key="6">
    <source>
        <dbReference type="ARBA" id="ARBA00022722"/>
    </source>
</evidence>
<evidence type="ECO:0000256" key="2">
    <source>
        <dbReference type="ARBA" id="ARBA00001947"/>
    </source>
</evidence>
<evidence type="ECO:0000256" key="8">
    <source>
        <dbReference type="ARBA" id="ARBA00022759"/>
    </source>
</evidence>
<dbReference type="PANTHER" id="PTHR12553">
    <property type="entry name" value="ZINC PHOSPHODIESTERASE ELAC PROTEIN 2"/>
    <property type="match status" value="1"/>
</dbReference>
<dbReference type="InterPro" id="IPR047151">
    <property type="entry name" value="RNZ2-like"/>
</dbReference>
<sequence>MKAYLQVLSSGTADCSPSIILHFDSQRYMINCGEGTQRLCMESKLRFSKLQTILFTRNHWECFGGVPGMLLTLSDVGSRNIKLIGGENLTHAITSTRHFVYRNTMTVETIEFGQNNNNYNDENLRITAVQILPGNFKRSASREWPLTKSSVQSPHGSPSDSPSSSPSSTPQTPKAVVPELASNGVPIVVGFKRNSDEIQSPKVEYAESPMDVRKRVLANMFNVSKFGDNPLPTKKSKRDLRAKPSATDGQTDVDTIEASQAADTKDNGKTCGGKPKGAYTDLPRTSPIPAAISYIFQSPDYVGKFNKQAATDLGIRPGKLFGELVNGKSVMSSTGEMVHPHQVISGARPGRVFMVVDCPDLGYLSSLVQASEFSKFQQGSKGLQAACIVHLAGHDVVSHPQYKEWMQGFGEDTQHIMANQEYCSQKLIWRSQSQGCYKLSKLDSSIFPVPYYDNTPVHALQEDLKDVPVKVTLAESMLTYVLEPSTSIDESEVVKPMTLYSNYDSLKEHPKPYMREYYELSEKAQLDIAADVASGSEEFPGRDVVLTALGTGSSHPSKYRNVSATLLEIPRDGTFLLDAGEGTYGQMFRQFGGYRRTPDQKNSVDTRIENLKGIFISHLHADHHLGIVTVIDRWNKLRHADTEPLYLIAPMRFNTFLQELSDVQDFGYHNVKFIECEDIVYWRDPSKDWRKQNAQPAMSNLLRSSGFRDISTVDVIHCPWSYGISMTHQSGWKIVYSGDTRPCQNLVQAGRDATVLLHEATFEDDMQPEALKKKHSTTQEAITVGEGMEARFTMLTHFSQRYPKIPRFDHEDKSTVIGICFDLMSVPLGQIYKLPKFLPALQVLYSPQSDEAKEGEEESNDSELKSLQQATE</sequence>
<dbReference type="GO" id="GO:1990180">
    <property type="term" value="P:mitochondrial tRNA 3'-end processing"/>
    <property type="evidence" value="ECO:0007669"/>
    <property type="project" value="TreeGrafter"/>
</dbReference>
<dbReference type="GO" id="GO:0042781">
    <property type="term" value="F:3'-tRNA processing endoribonuclease activity"/>
    <property type="evidence" value="ECO:0007669"/>
    <property type="project" value="UniProtKB-EC"/>
</dbReference>
<feature type="compositionally biased region" description="Low complexity" evidence="11">
    <location>
        <begin position="153"/>
        <end position="170"/>
    </location>
</feature>
<name>A0A9P5SIH8_9FUNG</name>
<organism evidence="13 14">
    <name type="scientific">Podila minutissima</name>
    <dbReference type="NCBI Taxonomy" id="64525"/>
    <lineage>
        <taxon>Eukaryota</taxon>
        <taxon>Fungi</taxon>
        <taxon>Fungi incertae sedis</taxon>
        <taxon>Mucoromycota</taxon>
        <taxon>Mortierellomycotina</taxon>
        <taxon>Mortierellomycetes</taxon>
        <taxon>Mortierellales</taxon>
        <taxon>Mortierellaceae</taxon>
        <taxon>Podila</taxon>
    </lineage>
</organism>
<evidence type="ECO:0000256" key="9">
    <source>
        <dbReference type="ARBA" id="ARBA00022801"/>
    </source>
</evidence>
<evidence type="ECO:0000256" key="4">
    <source>
        <dbReference type="ARBA" id="ARBA00012477"/>
    </source>
</evidence>
<dbReference type="SUPFAM" id="SSF56281">
    <property type="entry name" value="Metallo-hydrolase/oxidoreductase"/>
    <property type="match status" value="2"/>
</dbReference>
<comment type="cofactor">
    <cofactor evidence="2">
        <name>Zn(2+)</name>
        <dbReference type="ChEBI" id="CHEBI:29105"/>
    </cofactor>
</comment>
<feature type="region of interest" description="Disordered" evidence="11">
    <location>
        <begin position="143"/>
        <end position="179"/>
    </location>
</feature>
<keyword evidence="5" id="KW-0819">tRNA processing</keyword>
<proteinExistence type="inferred from homology"/>
<dbReference type="EC" id="3.1.26.11" evidence="4"/>